<keyword evidence="2" id="KW-0472">Membrane</keyword>
<organism evidence="3 4">
    <name type="scientific">Strongylocentrotus purpuratus</name>
    <name type="common">Purple sea urchin</name>
    <dbReference type="NCBI Taxonomy" id="7668"/>
    <lineage>
        <taxon>Eukaryota</taxon>
        <taxon>Metazoa</taxon>
        <taxon>Echinodermata</taxon>
        <taxon>Eleutherozoa</taxon>
        <taxon>Echinozoa</taxon>
        <taxon>Echinoidea</taxon>
        <taxon>Euechinoidea</taxon>
        <taxon>Echinacea</taxon>
        <taxon>Camarodonta</taxon>
        <taxon>Echinidea</taxon>
        <taxon>Strongylocentrotidae</taxon>
        <taxon>Strongylocentrotus</taxon>
    </lineage>
</organism>
<dbReference type="PANTHER" id="PTHR43157:SF31">
    <property type="entry name" value="PHOSPHATIDYLINOSITOL-GLYCAN BIOSYNTHESIS CLASS F PROTEIN"/>
    <property type="match status" value="1"/>
</dbReference>
<dbReference type="AlphaFoldDB" id="A0A7M7T5G3"/>
<dbReference type="KEGG" id="spu:581832"/>
<keyword evidence="1" id="KW-0560">Oxidoreductase</keyword>
<dbReference type="EnsemblMetazoa" id="XM_030999458">
    <property type="protein sequence ID" value="XP_030855318"/>
    <property type="gene ID" value="LOC581832"/>
</dbReference>
<dbReference type="InParanoid" id="A0A7M7T5G3"/>
<dbReference type="Gene3D" id="3.40.50.720">
    <property type="entry name" value="NAD(P)-binding Rossmann-like Domain"/>
    <property type="match status" value="1"/>
</dbReference>
<keyword evidence="2" id="KW-1133">Transmembrane helix</keyword>
<keyword evidence="4" id="KW-1185">Reference proteome</keyword>
<dbReference type="PRINTS" id="PR00081">
    <property type="entry name" value="GDHRDH"/>
</dbReference>
<dbReference type="GO" id="GO:0016491">
    <property type="term" value="F:oxidoreductase activity"/>
    <property type="evidence" value="ECO:0007669"/>
    <property type="project" value="UniProtKB-KW"/>
</dbReference>
<dbReference type="Pfam" id="PF00106">
    <property type="entry name" value="adh_short"/>
    <property type="match status" value="1"/>
</dbReference>
<name>A0A7M7T5G3_STRPU</name>
<protein>
    <submittedName>
        <fullName evidence="3">Uncharacterized protein</fullName>
    </submittedName>
</protein>
<evidence type="ECO:0000256" key="2">
    <source>
        <dbReference type="SAM" id="Phobius"/>
    </source>
</evidence>
<dbReference type="InterPro" id="IPR002347">
    <property type="entry name" value="SDR_fam"/>
</dbReference>
<evidence type="ECO:0000313" key="3">
    <source>
        <dbReference type="EnsemblMetazoa" id="XP_030855318"/>
    </source>
</evidence>
<proteinExistence type="predicted"/>
<dbReference type="NCBIfam" id="NF004846">
    <property type="entry name" value="PRK06197.1"/>
    <property type="match status" value="1"/>
</dbReference>
<reference evidence="3" key="2">
    <citation type="submission" date="2021-01" db="UniProtKB">
        <authorList>
            <consortium name="EnsemblMetazoa"/>
        </authorList>
    </citation>
    <scope>IDENTIFICATION</scope>
</reference>
<keyword evidence="2" id="KW-0812">Transmembrane</keyword>
<evidence type="ECO:0000256" key="1">
    <source>
        <dbReference type="ARBA" id="ARBA00023002"/>
    </source>
</evidence>
<feature type="transmembrane region" description="Helical" evidence="2">
    <location>
        <begin position="15"/>
        <end position="34"/>
    </location>
</feature>
<evidence type="ECO:0000313" key="4">
    <source>
        <dbReference type="Proteomes" id="UP000007110"/>
    </source>
</evidence>
<dbReference type="GeneID" id="581832"/>
<reference evidence="4" key="1">
    <citation type="submission" date="2015-02" db="EMBL/GenBank/DDBJ databases">
        <title>Genome sequencing for Strongylocentrotus purpuratus.</title>
        <authorList>
            <person name="Murali S."/>
            <person name="Liu Y."/>
            <person name="Vee V."/>
            <person name="English A."/>
            <person name="Wang M."/>
            <person name="Skinner E."/>
            <person name="Han Y."/>
            <person name="Muzny D.M."/>
            <person name="Worley K.C."/>
            <person name="Gibbs R.A."/>
        </authorList>
    </citation>
    <scope>NUCLEOTIDE SEQUENCE</scope>
</reference>
<dbReference type="OMA" id="CKEEPYP"/>
<dbReference type="InterPro" id="IPR036291">
    <property type="entry name" value="NAD(P)-bd_dom_sf"/>
</dbReference>
<dbReference type="RefSeq" id="XP_030855318.1">
    <property type="nucleotide sequence ID" value="XM_030999458.1"/>
</dbReference>
<accession>A0A7M7T5G3</accession>
<dbReference type="Proteomes" id="UP000007110">
    <property type="component" value="Unassembled WGS sequence"/>
</dbReference>
<dbReference type="PANTHER" id="PTHR43157">
    <property type="entry name" value="PHOSPHATIDYLINOSITOL-GLYCAN BIOSYNTHESIS CLASS F PROTEIN-RELATED"/>
    <property type="match status" value="1"/>
</dbReference>
<dbReference type="OrthoDB" id="191139at2759"/>
<dbReference type="SUPFAM" id="SSF51735">
    <property type="entry name" value="NAD(P)-binding Rossmann-fold domains"/>
    <property type="match status" value="1"/>
</dbReference>
<sequence length="331" mass="36680">MEMEDQHRWSGPGGMVYAGLFLGASFVIFTKLKFRGAAFRSVAKLTGKTAIITGANTGIGKETALDFARREARVILACRDIAKGQKAVEHIRRLTNAGELVVMKLDLASLKSVNAFCEEFCNKVGRLDILVNNAGVFHTPYTKTEDGFELQFGVNHLGHFLLTNRLLDLLKASAPSRVIIVSSALHKRGLLDFSKLNPEESEYDKAKAYANSKLANVLFGKELSKRLDDQGVITYTLHPGVINTELARYLGYSKTFWAATFPLRWLFMKSPWYGAQTTIYCAVADELEAVSGKYYGNCKEEPYPEVKGTADDAVATKLWEVSERLTGLTSE</sequence>